<dbReference type="EMBL" id="CACSLK010027831">
    <property type="protein sequence ID" value="CAA0830728.1"/>
    <property type="molecule type" value="Genomic_DNA"/>
</dbReference>
<feature type="non-terminal residue" evidence="1">
    <location>
        <position position="1"/>
    </location>
</feature>
<reference evidence="1" key="1">
    <citation type="submission" date="2019-12" db="EMBL/GenBank/DDBJ databases">
        <authorList>
            <person name="Scholes J."/>
        </authorList>
    </citation>
    <scope>NUCLEOTIDE SEQUENCE</scope>
</reference>
<name>A0A9N7NHD4_STRHE</name>
<comment type="caution">
    <text evidence="1">The sequence shown here is derived from an EMBL/GenBank/DDBJ whole genome shotgun (WGS) entry which is preliminary data.</text>
</comment>
<accession>A0A9N7NHD4</accession>
<evidence type="ECO:0000313" key="1">
    <source>
        <dbReference type="EMBL" id="CAA0830728.1"/>
    </source>
</evidence>
<sequence length="120" mass="13042">SSLGDAHGGVGLRVWPREGPSRGEVLFFRRELAEIRPATCWCGVSGLGSQRLVSSVGLRLVNGGCGPWVTWTSWGGAVNELPATSCSCWELARKWADARMRSRARWKSKRGARDRAGNGT</sequence>
<protein>
    <submittedName>
        <fullName evidence="1">Uncharacterized protein</fullName>
    </submittedName>
</protein>
<gene>
    <name evidence="1" type="ORF">SHERM_26118</name>
</gene>
<keyword evidence="2" id="KW-1185">Reference proteome</keyword>
<dbReference type="Proteomes" id="UP001153555">
    <property type="component" value="Unassembled WGS sequence"/>
</dbReference>
<dbReference type="AlphaFoldDB" id="A0A9N7NHD4"/>
<feature type="non-terminal residue" evidence="1">
    <location>
        <position position="120"/>
    </location>
</feature>
<evidence type="ECO:0000313" key="2">
    <source>
        <dbReference type="Proteomes" id="UP001153555"/>
    </source>
</evidence>
<proteinExistence type="predicted"/>
<organism evidence="1 2">
    <name type="scientific">Striga hermonthica</name>
    <name type="common">Purple witchweed</name>
    <name type="synonym">Buchnera hermonthica</name>
    <dbReference type="NCBI Taxonomy" id="68872"/>
    <lineage>
        <taxon>Eukaryota</taxon>
        <taxon>Viridiplantae</taxon>
        <taxon>Streptophyta</taxon>
        <taxon>Embryophyta</taxon>
        <taxon>Tracheophyta</taxon>
        <taxon>Spermatophyta</taxon>
        <taxon>Magnoliopsida</taxon>
        <taxon>eudicotyledons</taxon>
        <taxon>Gunneridae</taxon>
        <taxon>Pentapetalae</taxon>
        <taxon>asterids</taxon>
        <taxon>lamiids</taxon>
        <taxon>Lamiales</taxon>
        <taxon>Orobanchaceae</taxon>
        <taxon>Buchnereae</taxon>
        <taxon>Striga</taxon>
    </lineage>
</organism>